<dbReference type="Pfam" id="PF13193">
    <property type="entry name" value="AMP-binding_C"/>
    <property type="match status" value="1"/>
</dbReference>
<dbReference type="EMBL" id="QYUL01000003">
    <property type="protein sequence ID" value="RJF79288.1"/>
    <property type="molecule type" value="Genomic_DNA"/>
</dbReference>
<accession>A0A418VS35</accession>
<dbReference type="CDD" id="cd02440">
    <property type="entry name" value="AdoMet_MTases"/>
    <property type="match status" value="1"/>
</dbReference>
<dbReference type="Gene3D" id="3.40.50.150">
    <property type="entry name" value="Vaccinia Virus protein VP39"/>
    <property type="match status" value="1"/>
</dbReference>
<dbReference type="Gene3D" id="3.40.50.1820">
    <property type="entry name" value="alpha/beta hydrolase"/>
    <property type="match status" value="1"/>
</dbReference>
<reference evidence="5 6" key="1">
    <citation type="submission" date="2018-09" db="EMBL/GenBank/DDBJ databases">
        <authorList>
            <person name="Zhu H."/>
        </authorList>
    </citation>
    <scope>NUCLEOTIDE SEQUENCE [LARGE SCALE GENOMIC DNA]</scope>
    <source>
        <strain evidence="5 6">K2W22B-5</strain>
    </source>
</reference>
<proteinExistence type="predicted"/>
<dbReference type="Pfam" id="PF00975">
    <property type="entry name" value="Thioesterase"/>
    <property type="match status" value="1"/>
</dbReference>
<dbReference type="InterPro" id="IPR009081">
    <property type="entry name" value="PP-bd_ACP"/>
</dbReference>
<dbReference type="InterPro" id="IPR006162">
    <property type="entry name" value="Ppantetheine_attach_site"/>
</dbReference>
<keyword evidence="6" id="KW-1185">Reference proteome</keyword>
<evidence type="ECO:0000313" key="5">
    <source>
        <dbReference type="EMBL" id="RJF79288.1"/>
    </source>
</evidence>
<gene>
    <name evidence="5" type="ORF">D3877_21040</name>
</gene>
<dbReference type="InterPro" id="IPR000873">
    <property type="entry name" value="AMP-dep_synth/lig_dom"/>
</dbReference>
<dbReference type="SUPFAM" id="SSF47336">
    <property type="entry name" value="ACP-like"/>
    <property type="match status" value="1"/>
</dbReference>
<dbReference type="InterPro" id="IPR020802">
    <property type="entry name" value="TesA-like"/>
</dbReference>
<dbReference type="InterPro" id="IPR029058">
    <property type="entry name" value="AB_hydrolase_fold"/>
</dbReference>
<evidence type="ECO:0000313" key="6">
    <source>
        <dbReference type="Proteomes" id="UP000283458"/>
    </source>
</evidence>
<dbReference type="InterPro" id="IPR045851">
    <property type="entry name" value="AMP-bd_C_sf"/>
</dbReference>
<feature type="domain" description="Carrier" evidence="4">
    <location>
        <begin position="818"/>
        <end position="893"/>
    </location>
</feature>
<dbReference type="Pfam" id="PF00501">
    <property type="entry name" value="AMP-binding"/>
    <property type="match status" value="2"/>
</dbReference>
<dbReference type="GO" id="GO:0043041">
    <property type="term" value="P:amino acid activation for nonribosomal peptide biosynthetic process"/>
    <property type="evidence" value="ECO:0007669"/>
    <property type="project" value="TreeGrafter"/>
</dbReference>
<dbReference type="SMART" id="SM00824">
    <property type="entry name" value="PKS_TE"/>
    <property type="match status" value="1"/>
</dbReference>
<dbReference type="SUPFAM" id="SSF53474">
    <property type="entry name" value="alpha/beta-Hydrolases"/>
    <property type="match status" value="1"/>
</dbReference>
<dbReference type="GO" id="GO:0044550">
    <property type="term" value="P:secondary metabolite biosynthetic process"/>
    <property type="evidence" value="ECO:0007669"/>
    <property type="project" value="TreeGrafter"/>
</dbReference>
<dbReference type="CDD" id="cd05930">
    <property type="entry name" value="A_NRPS"/>
    <property type="match status" value="1"/>
</dbReference>
<comment type="caution">
    <text evidence="5">The sequence shown here is derived from an EMBL/GenBank/DDBJ whole genome shotgun (WGS) entry which is preliminary data.</text>
</comment>
<evidence type="ECO:0000256" key="3">
    <source>
        <dbReference type="ARBA" id="ARBA00022737"/>
    </source>
</evidence>
<dbReference type="GO" id="GO:0032259">
    <property type="term" value="P:methylation"/>
    <property type="evidence" value="ECO:0007669"/>
    <property type="project" value="UniProtKB-KW"/>
</dbReference>
<dbReference type="GO" id="GO:0005737">
    <property type="term" value="C:cytoplasm"/>
    <property type="evidence" value="ECO:0007669"/>
    <property type="project" value="TreeGrafter"/>
</dbReference>
<keyword evidence="3" id="KW-0677">Repeat</keyword>
<dbReference type="RefSeq" id="WP_119832747.1">
    <property type="nucleotide sequence ID" value="NZ_QYUL01000003.1"/>
</dbReference>
<dbReference type="InterPro" id="IPR025110">
    <property type="entry name" value="AMP-bd_C"/>
</dbReference>
<dbReference type="GO" id="GO:0031177">
    <property type="term" value="F:phosphopantetheine binding"/>
    <property type="evidence" value="ECO:0007669"/>
    <property type="project" value="InterPro"/>
</dbReference>
<dbReference type="AlphaFoldDB" id="A0A418VS35"/>
<keyword evidence="5" id="KW-0808">Transferase</keyword>
<dbReference type="SUPFAM" id="SSF53335">
    <property type="entry name" value="S-adenosyl-L-methionine-dependent methyltransferases"/>
    <property type="match status" value="1"/>
</dbReference>
<dbReference type="Pfam" id="PF08242">
    <property type="entry name" value="Methyltransf_12"/>
    <property type="match status" value="1"/>
</dbReference>
<dbReference type="InterPro" id="IPR036736">
    <property type="entry name" value="ACP-like_sf"/>
</dbReference>
<dbReference type="PROSITE" id="PS50075">
    <property type="entry name" value="CARRIER"/>
    <property type="match status" value="1"/>
</dbReference>
<dbReference type="Gene3D" id="3.40.50.12780">
    <property type="entry name" value="N-terminal domain of ligase-like"/>
    <property type="match status" value="2"/>
</dbReference>
<dbReference type="InterPro" id="IPR001031">
    <property type="entry name" value="Thioesterase"/>
</dbReference>
<keyword evidence="5" id="KW-0489">Methyltransferase</keyword>
<dbReference type="Gene3D" id="1.10.1200.10">
    <property type="entry name" value="ACP-like"/>
    <property type="match status" value="1"/>
</dbReference>
<dbReference type="InterPro" id="IPR020845">
    <property type="entry name" value="AMP-binding_CS"/>
</dbReference>
<dbReference type="SUPFAM" id="SSF56801">
    <property type="entry name" value="Acetyl-CoA synthetase-like"/>
    <property type="match status" value="1"/>
</dbReference>
<dbReference type="PROSITE" id="PS00455">
    <property type="entry name" value="AMP_BINDING"/>
    <property type="match status" value="1"/>
</dbReference>
<dbReference type="PANTHER" id="PTHR45527">
    <property type="entry name" value="NONRIBOSOMAL PEPTIDE SYNTHETASE"/>
    <property type="match status" value="1"/>
</dbReference>
<protein>
    <submittedName>
        <fullName evidence="5">Methyltransferase domain-containing protein</fullName>
    </submittedName>
</protein>
<dbReference type="Proteomes" id="UP000283458">
    <property type="component" value="Unassembled WGS sequence"/>
</dbReference>
<keyword evidence="1" id="KW-0596">Phosphopantetheine</keyword>
<dbReference type="PANTHER" id="PTHR45527:SF1">
    <property type="entry name" value="FATTY ACID SYNTHASE"/>
    <property type="match status" value="1"/>
</dbReference>
<sequence>MRIADFVFDASAKPTAAPVPLTAAASAPSTDTIVSRVAAWAARRPDAPALVDEVGSTSYRALDLWSNRIAQWLTREGLARETRVGVMMGRQRGALAAMVGVMKAGCVYVPLDPTQPLSRRRALIDAAGVEAVVTEAAALGDLRSLQWRCPTLRHGLCLDADDAERVIEAPGVMMSTELWDHLAGEQADDAGAGGWKSAFTGLPIPGEALAAFGANARAKTAPLLTPSSRVLEVGCASGFTMRHVAPLCGSYIASDISRLNAERVEANARKLGLTHVAGRHLTSHDIDLLEPGSLDLIVFNSVIESFPGFGYLADILDKAVTLLAPGGSLFLGSLWNLERKDDYLADLAAFARDHAGQGYATRLDFSDDFFVPPAFFRDWAAKRAEKPSLEFSAIDAPGFDPAPYGFDLVIRLDGRGEGAQPCRHLDGRRALDSLSDSPPAVTITPDQGAYVIFTSGTTGTPKGVLVEHAPLVNLADAIERTLYEPLGQGDQLALNCIFAFAFDGSMHSIGTALLNGHALHIPGEETRRDPARLHAFIEAHGLDVCDGTPSLFAMLVDHWHDSGTATSVRLAILGGEPVKAEMLRRLYSLPAHGDLKIVNQYGPTESCVCATQHIMTAVNWAEHLPPPIGLPLDNILVNLTDGAGRPVPDGMPGEIRIGGRGLARGYLNDAAQTASRFVTDEAGGRWYRTGDMARRLSNGLLQFLGREDRQVKIRGYRVELGEVEAKLAAHPLVGRVAVVAADPRGDGDKLLVAYVVPRPGFDPTQARADLDAAMPAWMIPSWLVAIDDLPMTANGKLDERRLPPPAELNARPNRTRRPLATDAEKRLAALWTRILEIPVEDGEDDFFAMGGHSVLAVRLLAAAEQEFGVRLPLAELFTSPTIASMAALIERRGDASDWHPVVAVNAGGARVPLLCFHPVGGNVLCYRELAEALGPDQPVYMVQSYGLEEGQPLHASVEAMVAAYLAATKSVVPDGPVAVAGWSFGGLLAWEAACQLQRAGVDVRAVAVLDGVAIPDVVRDLLRKDESDYLAALFDEMGLFDAETLRPLTPEQRLDLILERGKGGHFLPDGMDRAGMRRLMALFQNNGLAAVRYRPRGFDGKLLLVRPKVETKQAPGVSGDPLNGWGPLPSGGVTLRWMEGTHGQMLVKPWLDELAECLRSWLDAVNG</sequence>
<evidence type="ECO:0000259" key="4">
    <source>
        <dbReference type="PROSITE" id="PS50075"/>
    </source>
</evidence>
<evidence type="ECO:0000256" key="2">
    <source>
        <dbReference type="ARBA" id="ARBA00022553"/>
    </source>
</evidence>
<evidence type="ECO:0000256" key="1">
    <source>
        <dbReference type="ARBA" id="ARBA00022450"/>
    </source>
</evidence>
<dbReference type="Pfam" id="PF00550">
    <property type="entry name" value="PP-binding"/>
    <property type="match status" value="1"/>
</dbReference>
<name>A0A418VS35_9PROT</name>
<dbReference type="OrthoDB" id="9770470at2"/>
<dbReference type="Gene3D" id="3.30.300.30">
    <property type="match status" value="1"/>
</dbReference>
<dbReference type="InterPro" id="IPR042099">
    <property type="entry name" value="ANL_N_sf"/>
</dbReference>
<dbReference type="InterPro" id="IPR029063">
    <property type="entry name" value="SAM-dependent_MTases_sf"/>
</dbReference>
<dbReference type="InterPro" id="IPR013217">
    <property type="entry name" value="Methyltransf_12"/>
</dbReference>
<dbReference type="InterPro" id="IPR020806">
    <property type="entry name" value="PKS_PP-bd"/>
</dbReference>
<dbReference type="GO" id="GO:0008168">
    <property type="term" value="F:methyltransferase activity"/>
    <property type="evidence" value="ECO:0007669"/>
    <property type="project" value="UniProtKB-KW"/>
</dbReference>
<organism evidence="5 6">
    <name type="scientific">Azospirillum cavernae</name>
    <dbReference type="NCBI Taxonomy" id="2320860"/>
    <lineage>
        <taxon>Bacteria</taxon>
        <taxon>Pseudomonadati</taxon>
        <taxon>Pseudomonadota</taxon>
        <taxon>Alphaproteobacteria</taxon>
        <taxon>Rhodospirillales</taxon>
        <taxon>Azospirillaceae</taxon>
        <taxon>Azospirillum</taxon>
    </lineage>
</organism>
<dbReference type="SMART" id="SM00823">
    <property type="entry name" value="PKS_PP"/>
    <property type="match status" value="1"/>
</dbReference>
<dbReference type="PROSITE" id="PS00012">
    <property type="entry name" value="PHOSPHOPANTETHEINE"/>
    <property type="match status" value="1"/>
</dbReference>
<keyword evidence="2" id="KW-0597">Phosphoprotein</keyword>